<feature type="region of interest" description="Disordered" evidence="4">
    <location>
        <begin position="528"/>
        <end position="571"/>
    </location>
</feature>
<name>A0A8T2MAB1_ASTMX</name>
<dbReference type="FunFam" id="1.10.10.750:FF:000003">
    <property type="entry name" value="GTPase activating protein (Evi5)"/>
    <property type="match status" value="1"/>
</dbReference>
<keyword evidence="2 3" id="KW-0175">Coiled coil</keyword>
<evidence type="ECO:0000313" key="7">
    <source>
        <dbReference type="Proteomes" id="UP000752171"/>
    </source>
</evidence>
<organism evidence="6 7">
    <name type="scientific">Astyanax mexicanus</name>
    <name type="common">Blind cave fish</name>
    <name type="synonym">Astyanax fasciatus mexicanus</name>
    <dbReference type="NCBI Taxonomy" id="7994"/>
    <lineage>
        <taxon>Eukaryota</taxon>
        <taxon>Metazoa</taxon>
        <taxon>Chordata</taxon>
        <taxon>Craniata</taxon>
        <taxon>Vertebrata</taxon>
        <taxon>Euteleostomi</taxon>
        <taxon>Actinopterygii</taxon>
        <taxon>Neopterygii</taxon>
        <taxon>Teleostei</taxon>
        <taxon>Ostariophysi</taxon>
        <taxon>Characiformes</taxon>
        <taxon>Characoidei</taxon>
        <taxon>Acestrorhamphidae</taxon>
        <taxon>Acestrorhamphinae</taxon>
        <taxon>Astyanax</taxon>
    </lineage>
</organism>
<dbReference type="PANTHER" id="PTHR47219">
    <property type="entry name" value="RAB GTPASE-ACTIVATING PROTEIN 1-LIKE"/>
    <property type="match status" value="1"/>
</dbReference>
<gene>
    <name evidence="6" type="ORF">AMEX_G6757</name>
</gene>
<dbReference type="Proteomes" id="UP000752171">
    <property type="component" value="Unassembled WGS sequence"/>
</dbReference>
<dbReference type="OrthoDB" id="295078at2759"/>
<evidence type="ECO:0000256" key="4">
    <source>
        <dbReference type="SAM" id="MobiDB-lite"/>
    </source>
</evidence>
<dbReference type="InterPro" id="IPR000195">
    <property type="entry name" value="Rab-GAP-TBC_dom"/>
</dbReference>
<feature type="coiled-coil region" evidence="3">
    <location>
        <begin position="337"/>
        <end position="378"/>
    </location>
</feature>
<sequence>MDTLSVPTPVSSHMSQLSPDEQKLLAKLEEQNRLLETDSKSLYSVSGVLRSPSSLRIFSFEEDSSEWGSVVENWEKWSKKKVKQLKEMIRKGIHPHFRPTVWQMLCNSHSLSVQEQYTELLQNTSPSEKLIQRDLSKLLPHHPLFQGLQDRLQQPLYNILKAYSVLDRDVGYHQGSVFIAGLLLMQMPEEQAFGVFVRLMQDFRLREIYRTHMVELGCCTFQLEGLIQEQLPDLYSHFRTQAFKTSTFSSSWFLTLFLSCLPLTAANRVFDIFMCEGLDIVFRVGLAILQLTETELMKLDAEGMTQFLEKTAPQLMNSNPEQMIATTYQIKYDSKRMKKLEKEYTAMKVKEMEEQEEIKKLQSENKVLRHRIDTLEKRQDEEAVWRLGQEAVQIRLKEAELQRVLKQMEIKMLLMEKSISVPEDSSVDLHEQLVSGKLREADTLIELQEVRNHLKDMEEKWQSQQKSRSSSGSDLQGELMSVRFREAHAQLQLTQNRRRLLQLQTQDQINSLQMKRITERMHSQRERLQELTMQNQRQRSLLGKTTEEEPRKQDCDEEQDDGASTARRLQDQIAELQAQIQTLSRQKRSTRL</sequence>
<dbReference type="Gene3D" id="1.10.8.270">
    <property type="entry name" value="putative rabgap domain of human tbc1 domain family member 14 like domains"/>
    <property type="match status" value="1"/>
</dbReference>
<dbReference type="GO" id="GO:0005096">
    <property type="term" value="F:GTPase activator activity"/>
    <property type="evidence" value="ECO:0007669"/>
    <property type="project" value="UniProtKB-KW"/>
</dbReference>
<proteinExistence type="predicted"/>
<feature type="compositionally biased region" description="Basic and acidic residues" evidence="4">
    <location>
        <begin position="545"/>
        <end position="554"/>
    </location>
</feature>
<dbReference type="Gene3D" id="1.10.10.750">
    <property type="entry name" value="Ypt/Rab-GAP domain of gyp1p, domain 1"/>
    <property type="match status" value="1"/>
</dbReference>
<evidence type="ECO:0000259" key="5">
    <source>
        <dbReference type="PROSITE" id="PS50086"/>
    </source>
</evidence>
<dbReference type="PANTHER" id="PTHR47219:SF22">
    <property type="entry name" value="RAB-GAP TBC DOMAIN-CONTAINING PROTEIN"/>
    <property type="match status" value="1"/>
</dbReference>
<dbReference type="AlphaFoldDB" id="A0A8T2MAB1"/>
<reference evidence="6 7" key="1">
    <citation type="submission" date="2021-07" db="EMBL/GenBank/DDBJ databases">
        <authorList>
            <person name="Imarazene B."/>
            <person name="Zahm M."/>
            <person name="Klopp C."/>
            <person name="Cabau C."/>
            <person name="Beille S."/>
            <person name="Jouanno E."/>
            <person name="Castinel A."/>
            <person name="Lluch J."/>
            <person name="Gil L."/>
            <person name="Kuchtly C."/>
            <person name="Lopez Roques C."/>
            <person name="Donnadieu C."/>
            <person name="Parrinello H."/>
            <person name="Journot L."/>
            <person name="Du K."/>
            <person name="Schartl M."/>
            <person name="Retaux S."/>
            <person name="Guiguen Y."/>
        </authorList>
    </citation>
    <scope>NUCLEOTIDE SEQUENCE [LARGE SCALE GENOMIC DNA]</scope>
    <source>
        <strain evidence="6">Pach_M1</strain>
        <tissue evidence="6">Testis</tissue>
    </source>
</reference>
<dbReference type="PROSITE" id="PS50086">
    <property type="entry name" value="TBC_RABGAP"/>
    <property type="match status" value="1"/>
</dbReference>
<dbReference type="FunFam" id="1.10.8.270:FF:000001">
    <property type="entry name" value="TBC1 domain family member 1"/>
    <property type="match status" value="1"/>
</dbReference>
<accession>A0A8T2MAB1</accession>
<evidence type="ECO:0000313" key="6">
    <source>
        <dbReference type="EMBL" id="KAG9278832.1"/>
    </source>
</evidence>
<evidence type="ECO:0000256" key="3">
    <source>
        <dbReference type="SAM" id="Coils"/>
    </source>
</evidence>
<feature type="region of interest" description="Disordered" evidence="4">
    <location>
        <begin position="456"/>
        <end position="476"/>
    </location>
</feature>
<evidence type="ECO:0000256" key="2">
    <source>
        <dbReference type="ARBA" id="ARBA00023054"/>
    </source>
</evidence>
<dbReference type="InterPro" id="IPR035969">
    <property type="entry name" value="Rab-GAP_TBC_sf"/>
</dbReference>
<comment type="caution">
    <text evidence="6">The sequence shown here is derived from an EMBL/GenBank/DDBJ whole genome shotgun (WGS) entry which is preliminary data.</text>
</comment>
<dbReference type="EMBL" id="JAICCE010000004">
    <property type="protein sequence ID" value="KAG9278832.1"/>
    <property type="molecule type" value="Genomic_DNA"/>
</dbReference>
<feature type="domain" description="Rab-GAP TBC" evidence="5">
    <location>
        <begin position="92"/>
        <end position="277"/>
    </location>
</feature>
<feature type="compositionally biased region" description="Low complexity" evidence="4">
    <location>
        <begin position="462"/>
        <end position="476"/>
    </location>
</feature>
<keyword evidence="1" id="KW-0343">GTPase activation</keyword>
<dbReference type="SMART" id="SM00164">
    <property type="entry name" value="TBC"/>
    <property type="match status" value="1"/>
</dbReference>
<dbReference type="SUPFAM" id="SSF47923">
    <property type="entry name" value="Ypt/Rab-GAP domain of gyp1p"/>
    <property type="match status" value="2"/>
</dbReference>
<dbReference type="Gene3D" id="1.10.472.80">
    <property type="entry name" value="Ypt/Rab-GAP domain of gyp1p, domain 3"/>
    <property type="match status" value="1"/>
</dbReference>
<protein>
    <recommendedName>
        <fullName evidence="5">Rab-GAP TBC domain-containing protein</fullName>
    </recommendedName>
</protein>
<dbReference type="Pfam" id="PF00566">
    <property type="entry name" value="RabGAP-TBC"/>
    <property type="match status" value="1"/>
</dbReference>
<evidence type="ECO:0000256" key="1">
    <source>
        <dbReference type="ARBA" id="ARBA00022468"/>
    </source>
</evidence>
<dbReference type="InterPro" id="IPR050302">
    <property type="entry name" value="Rab_GAP_TBC_domain"/>
</dbReference>
<dbReference type="FunFam" id="1.10.472.80:FF:000002">
    <property type="entry name" value="Ecotropic viral integration site 5"/>
    <property type="match status" value="1"/>
</dbReference>
<dbReference type="GO" id="GO:0031267">
    <property type="term" value="F:small GTPase binding"/>
    <property type="evidence" value="ECO:0007669"/>
    <property type="project" value="TreeGrafter"/>
</dbReference>